<dbReference type="PANTHER" id="PTHR37315">
    <property type="entry name" value="UPF0311 PROTEIN BLR7842"/>
    <property type="match status" value="1"/>
</dbReference>
<dbReference type="PANTHER" id="PTHR37315:SF1">
    <property type="entry name" value="UPF0311 PROTEIN BLR7842"/>
    <property type="match status" value="1"/>
</dbReference>
<dbReference type="RefSeq" id="WP_068362117.1">
    <property type="nucleotide sequence ID" value="NZ_FOJN01000005.1"/>
</dbReference>
<protein>
    <submittedName>
        <fullName evidence="1">Uncharacterized protein</fullName>
    </submittedName>
</protein>
<sequence length="164" mass="16782">MNAADGPSPLDPVSPTLEPLFRLVIRTAEPVSVGETPAGAHTVAAVSGGLLTGPGIDAVVQPVGTESRLVRADGSSSYAIDLVAAADGGSNVMRLTLRGFLFGTAEVIGALDRGDEVDSATYYFRGTLDVSTASRTLGYLNRALVVTSGARHGSDTVFDAFLAT</sequence>
<evidence type="ECO:0000313" key="1">
    <source>
        <dbReference type="EMBL" id="SFA49097.1"/>
    </source>
</evidence>
<name>A0A1I0TBM6_9NOCA</name>
<dbReference type="Proteomes" id="UP000182054">
    <property type="component" value="Unassembled WGS sequence"/>
</dbReference>
<dbReference type="GeneID" id="85487757"/>
<gene>
    <name evidence="1" type="ORF">SAMN05444374_105127</name>
</gene>
<organism evidence="1 2">
    <name type="scientific">Rhodococcoides kroppenstedtii</name>
    <dbReference type="NCBI Taxonomy" id="293050"/>
    <lineage>
        <taxon>Bacteria</taxon>
        <taxon>Bacillati</taxon>
        <taxon>Actinomycetota</taxon>
        <taxon>Actinomycetes</taxon>
        <taxon>Mycobacteriales</taxon>
        <taxon>Nocardiaceae</taxon>
        <taxon>Rhodococcoides</taxon>
    </lineage>
</organism>
<accession>A0A1I0TBM6</accession>
<dbReference type="EMBL" id="FOJN01000005">
    <property type="protein sequence ID" value="SFA49097.1"/>
    <property type="molecule type" value="Genomic_DNA"/>
</dbReference>
<dbReference type="Pfam" id="PF11578">
    <property type="entry name" value="DUF3237"/>
    <property type="match status" value="1"/>
</dbReference>
<dbReference type="AlphaFoldDB" id="A0A1I0TBM6"/>
<reference evidence="1 2" key="1">
    <citation type="submission" date="2016-10" db="EMBL/GenBank/DDBJ databases">
        <authorList>
            <person name="de Groot N.N."/>
        </authorList>
    </citation>
    <scope>NUCLEOTIDE SEQUENCE [LARGE SCALE GENOMIC DNA]</scope>
    <source>
        <strain evidence="1 2">DSM 44908</strain>
    </source>
</reference>
<evidence type="ECO:0000313" key="2">
    <source>
        <dbReference type="Proteomes" id="UP000182054"/>
    </source>
</evidence>
<dbReference type="InterPro" id="IPR020915">
    <property type="entry name" value="UPF0311"/>
</dbReference>
<proteinExistence type="predicted"/>
<dbReference type="Gene3D" id="2.40.160.20">
    <property type="match status" value="1"/>
</dbReference>